<dbReference type="PANTHER" id="PTHR35869:SF1">
    <property type="entry name" value="OUTER-MEMBRANE LIPOPROTEIN CARRIER PROTEIN"/>
    <property type="match status" value="1"/>
</dbReference>
<name>A0ABY7WJ45_9SPHI</name>
<evidence type="ECO:0000256" key="2">
    <source>
        <dbReference type="SAM" id="SignalP"/>
    </source>
</evidence>
<protein>
    <submittedName>
        <fullName evidence="3">Outer membrane lipoprotein carrier protein LolA</fullName>
    </submittedName>
</protein>
<sequence length="208" mass="23970">MRSKILYVLLCLLPFSLLAQTRSMTAAEVTAFQKTLQKATQIQTLSADFMQYKHMSFMKKPVESTGKIYLKHPDRFSWSYITPFSYKMVYKDKKVFVRENGKTKTLDIGNSKQFEKISNLVTSSMRGAGYNEREFAVTYLKKDGANAVKLVPKMKDAAKYIKEILLVFAKSDQQVEQVVLTEPSNDYTRFILKNRKVNAQINESVFNL</sequence>
<dbReference type="PANTHER" id="PTHR35869">
    <property type="entry name" value="OUTER-MEMBRANE LIPOPROTEIN CARRIER PROTEIN"/>
    <property type="match status" value="1"/>
</dbReference>
<gene>
    <name evidence="3" type="ORF">PQ465_19595</name>
</gene>
<evidence type="ECO:0000256" key="1">
    <source>
        <dbReference type="ARBA" id="ARBA00022729"/>
    </source>
</evidence>
<dbReference type="RefSeq" id="WP_274267219.1">
    <property type="nucleotide sequence ID" value="NZ_CP117880.1"/>
</dbReference>
<dbReference type="EMBL" id="CP117880">
    <property type="protein sequence ID" value="WDF68486.1"/>
    <property type="molecule type" value="Genomic_DNA"/>
</dbReference>
<dbReference type="SUPFAM" id="SSF89392">
    <property type="entry name" value="Prokaryotic lipoproteins and lipoprotein localization factors"/>
    <property type="match status" value="1"/>
</dbReference>
<evidence type="ECO:0000313" key="4">
    <source>
        <dbReference type="Proteomes" id="UP001221558"/>
    </source>
</evidence>
<dbReference type="InterPro" id="IPR004564">
    <property type="entry name" value="OM_lipoprot_carrier_LolA-like"/>
</dbReference>
<dbReference type="CDD" id="cd16325">
    <property type="entry name" value="LolA"/>
    <property type="match status" value="1"/>
</dbReference>
<dbReference type="Pfam" id="PF03548">
    <property type="entry name" value="LolA"/>
    <property type="match status" value="1"/>
</dbReference>
<evidence type="ECO:0000313" key="3">
    <source>
        <dbReference type="EMBL" id="WDF68486.1"/>
    </source>
</evidence>
<keyword evidence="3" id="KW-0449">Lipoprotein</keyword>
<accession>A0ABY7WJ45</accession>
<reference evidence="3 4" key="1">
    <citation type="submission" date="2023-02" db="EMBL/GenBank/DDBJ databases">
        <title>Genome sequence of Sphingobacterium sp. KACC 22765.</title>
        <authorList>
            <person name="Kim S."/>
            <person name="Heo J."/>
            <person name="Kwon S.-W."/>
        </authorList>
    </citation>
    <scope>NUCLEOTIDE SEQUENCE [LARGE SCALE GENOMIC DNA]</scope>
    <source>
        <strain evidence="3 4">KACC 22765</strain>
    </source>
</reference>
<proteinExistence type="predicted"/>
<dbReference type="Gene3D" id="2.50.20.10">
    <property type="entry name" value="Lipoprotein localisation LolA/LolB/LppX"/>
    <property type="match status" value="1"/>
</dbReference>
<dbReference type="Proteomes" id="UP001221558">
    <property type="component" value="Chromosome"/>
</dbReference>
<feature type="chain" id="PRO_5046880729" evidence="2">
    <location>
        <begin position="20"/>
        <end position="208"/>
    </location>
</feature>
<keyword evidence="4" id="KW-1185">Reference proteome</keyword>
<keyword evidence="1 2" id="KW-0732">Signal</keyword>
<feature type="signal peptide" evidence="2">
    <location>
        <begin position="1"/>
        <end position="19"/>
    </location>
</feature>
<organism evidence="3 4">
    <name type="scientific">Sphingobacterium oryzagri</name>
    <dbReference type="NCBI Taxonomy" id="3025669"/>
    <lineage>
        <taxon>Bacteria</taxon>
        <taxon>Pseudomonadati</taxon>
        <taxon>Bacteroidota</taxon>
        <taxon>Sphingobacteriia</taxon>
        <taxon>Sphingobacteriales</taxon>
        <taxon>Sphingobacteriaceae</taxon>
        <taxon>Sphingobacterium</taxon>
    </lineage>
</organism>
<dbReference type="InterPro" id="IPR029046">
    <property type="entry name" value="LolA/LolB/LppX"/>
</dbReference>